<dbReference type="Gene3D" id="2.20.28.120">
    <property type="entry name" value="Ribosomal protein L33"/>
    <property type="match status" value="1"/>
</dbReference>
<dbReference type="NCBIfam" id="NF001860">
    <property type="entry name" value="PRK00595.1"/>
    <property type="match status" value="1"/>
</dbReference>
<reference evidence="6 7" key="1">
    <citation type="submission" date="2018-06" db="EMBL/GenBank/DDBJ databases">
        <title>Genomic Encyclopedia of Archaeal and Bacterial Type Strains, Phase II (KMG-II): from individual species to whole genera.</title>
        <authorList>
            <person name="Goeker M."/>
        </authorList>
    </citation>
    <scope>NUCLEOTIDE SEQUENCE [LARGE SCALE GENOMIC DNA]</scope>
    <source>
        <strain evidence="6 7">ATCC 51348</strain>
    </source>
</reference>
<evidence type="ECO:0000256" key="2">
    <source>
        <dbReference type="ARBA" id="ARBA00022980"/>
    </source>
</evidence>
<dbReference type="RefSeq" id="WP_111518150.1">
    <property type="nucleotide sequence ID" value="NZ_QKUB01000002.1"/>
</dbReference>
<dbReference type="GO" id="GO:0005737">
    <property type="term" value="C:cytoplasm"/>
    <property type="evidence" value="ECO:0007669"/>
    <property type="project" value="UniProtKB-ARBA"/>
</dbReference>
<protein>
    <recommendedName>
        <fullName evidence="4 5">Large ribosomal subunit protein bL33</fullName>
    </recommendedName>
</protein>
<dbReference type="PANTHER" id="PTHR43168">
    <property type="entry name" value="50S RIBOSOMAL PROTEIN L33, CHLOROPLASTIC"/>
    <property type="match status" value="1"/>
</dbReference>
<dbReference type="GO" id="GO:0003735">
    <property type="term" value="F:structural constituent of ribosome"/>
    <property type="evidence" value="ECO:0007669"/>
    <property type="project" value="InterPro"/>
</dbReference>
<dbReference type="PANTHER" id="PTHR43168:SF2">
    <property type="entry name" value="LARGE RIBOSOMAL SUBUNIT PROTEIN BL33C"/>
    <property type="match status" value="1"/>
</dbReference>
<keyword evidence="3 5" id="KW-0687">Ribonucleoprotein</keyword>
<evidence type="ECO:0000313" key="7">
    <source>
        <dbReference type="Proteomes" id="UP000249646"/>
    </source>
</evidence>
<dbReference type="NCBIfam" id="NF001764">
    <property type="entry name" value="PRK00504.1"/>
    <property type="match status" value="1"/>
</dbReference>
<sequence length="50" mass="5960">MPREGLTLRCEACKMENYITKKNKKLHPDKMEVIKYCPKCNAHTNHKEKK</sequence>
<proteinExistence type="inferred from homology"/>
<name>A0A2W7G481_9BACT</name>
<dbReference type="InterPro" id="IPR018264">
    <property type="entry name" value="Ribosomal_bL33_CS"/>
</dbReference>
<dbReference type="OrthoDB" id="9801333at2"/>
<dbReference type="PROSITE" id="PS00582">
    <property type="entry name" value="RIBOSOMAL_L33"/>
    <property type="match status" value="1"/>
</dbReference>
<dbReference type="GO" id="GO:1990904">
    <property type="term" value="C:ribonucleoprotein complex"/>
    <property type="evidence" value="ECO:0007669"/>
    <property type="project" value="UniProtKB-KW"/>
</dbReference>
<dbReference type="SUPFAM" id="SSF57829">
    <property type="entry name" value="Zn-binding ribosomal proteins"/>
    <property type="match status" value="1"/>
</dbReference>
<comment type="caution">
    <text evidence="6">The sequence shown here is derived from an EMBL/GenBank/DDBJ whole genome shotgun (WGS) entry which is preliminary data.</text>
</comment>
<accession>A0A2W7G481</accession>
<evidence type="ECO:0000313" key="6">
    <source>
        <dbReference type="EMBL" id="PZW01392.1"/>
    </source>
</evidence>
<dbReference type="Pfam" id="PF00471">
    <property type="entry name" value="Ribosomal_L33"/>
    <property type="match status" value="1"/>
</dbReference>
<dbReference type="InterPro" id="IPR001705">
    <property type="entry name" value="Ribosomal_bL33"/>
</dbReference>
<evidence type="ECO:0000256" key="5">
    <source>
        <dbReference type="HAMAP-Rule" id="MF_00294"/>
    </source>
</evidence>
<dbReference type="GO" id="GO:0006412">
    <property type="term" value="P:translation"/>
    <property type="evidence" value="ECO:0007669"/>
    <property type="project" value="UniProtKB-UniRule"/>
</dbReference>
<gene>
    <name evidence="5" type="primary">rpmG</name>
    <name evidence="6" type="ORF">BCF89_10213</name>
</gene>
<dbReference type="Proteomes" id="UP000249646">
    <property type="component" value="Unassembled WGS sequence"/>
</dbReference>
<comment type="similarity">
    <text evidence="1 5">Belongs to the bacterial ribosomal protein bL33 family.</text>
</comment>
<evidence type="ECO:0000256" key="1">
    <source>
        <dbReference type="ARBA" id="ARBA00007596"/>
    </source>
</evidence>
<evidence type="ECO:0000256" key="3">
    <source>
        <dbReference type="ARBA" id="ARBA00023274"/>
    </source>
</evidence>
<keyword evidence="7" id="KW-1185">Reference proteome</keyword>
<keyword evidence="2 5" id="KW-0689">Ribosomal protein</keyword>
<dbReference type="EMBL" id="QKUB01000002">
    <property type="protein sequence ID" value="PZW01392.1"/>
    <property type="molecule type" value="Genomic_DNA"/>
</dbReference>
<dbReference type="InterPro" id="IPR038584">
    <property type="entry name" value="Ribosomal_bL33_sf"/>
</dbReference>
<dbReference type="GO" id="GO:0005840">
    <property type="term" value="C:ribosome"/>
    <property type="evidence" value="ECO:0007669"/>
    <property type="project" value="UniProtKB-KW"/>
</dbReference>
<dbReference type="NCBIfam" id="TIGR01023">
    <property type="entry name" value="rpmG_bact"/>
    <property type="match status" value="1"/>
</dbReference>
<dbReference type="AlphaFoldDB" id="A0A2W7G481"/>
<evidence type="ECO:0000256" key="4">
    <source>
        <dbReference type="ARBA" id="ARBA00035176"/>
    </source>
</evidence>
<dbReference type="HAMAP" id="MF_00294">
    <property type="entry name" value="Ribosomal_bL33"/>
    <property type="match status" value="1"/>
</dbReference>
<dbReference type="InterPro" id="IPR011332">
    <property type="entry name" value="Ribosomal_zn-bd"/>
</dbReference>
<organism evidence="6 7">
    <name type="scientific">Metamycoplasma auris</name>
    <dbReference type="NCBI Taxonomy" id="51363"/>
    <lineage>
        <taxon>Bacteria</taxon>
        <taxon>Bacillati</taxon>
        <taxon>Mycoplasmatota</taxon>
        <taxon>Mycoplasmoidales</taxon>
        <taxon>Metamycoplasmataceae</taxon>
        <taxon>Metamycoplasma</taxon>
    </lineage>
</organism>